<dbReference type="InterPro" id="IPR020844">
    <property type="entry name" value="Circadian_clock_KaiA_N"/>
</dbReference>
<organism evidence="5 6">
    <name type="scientific">Trichocoleus desertorum GB2-A4</name>
    <dbReference type="NCBI Taxonomy" id="2933944"/>
    <lineage>
        <taxon>Bacteria</taxon>
        <taxon>Bacillati</taxon>
        <taxon>Cyanobacteriota</taxon>
        <taxon>Cyanophyceae</taxon>
        <taxon>Leptolyngbyales</taxon>
        <taxon>Trichocoleusaceae</taxon>
        <taxon>Trichocoleus</taxon>
    </lineage>
</organism>
<dbReference type="Gene3D" id="1.10.1240.30">
    <property type="entry name" value="KaiA/RbsU domain"/>
    <property type="match status" value="1"/>
</dbReference>
<protein>
    <recommendedName>
        <fullName evidence="2">Circadian clock oscillator protein KaiA</fullName>
    </recommendedName>
</protein>
<dbReference type="Pfam" id="PF21714">
    <property type="entry name" value="KaiA_N"/>
    <property type="match status" value="1"/>
</dbReference>
<dbReference type="InterPro" id="IPR011006">
    <property type="entry name" value="CheY-like_superfamily"/>
</dbReference>
<dbReference type="SUPFAM" id="SSF101215">
    <property type="entry name" value="KaiA/RbsU domain"/>
    <property type="match status" value="1"/>
</dbReference>
<evidence type="ECO:0000313" key="6">
    <source>
        <dbReference type="Proteomes" id="UP001464891"/>
    </source>
</evidence>
<feature type="domain" description="KaiA N-terminal" evidence="3">
    <location>
        <begin position="1"/>
        <end position="191"/>
    </location>
</feature>
<dbReference type="InterPro" id="IPR020856">
    <property type="entry name" value="Circadian_clock_protein_KaiA_C"/>
</dbReference>
<dbReference type="EMBL" id="JAMPKM010000004">
    <property type="protein sequence ID" value="MEP0817382.1"/>
    <property type="molecule type" value="Genomic_DNA"/>
</dbReference>
<dbReference type="SUPFAM" id="SSF52172">
    <property type="entry name" value="CheY-like"/>
    <property type="match status" value="1"/>
</dbReference>
<sequence length="311" mass="35794">MYPQLSISTLLNSGDLAQSLTALLSGDRYRVTQFSSENELFDFIELEKQQIDCLILQASSNLNSLVEQLQRRAILLPAVVLKSETATRSHESEQLETLNPTESILPAPNTAQIHQTSLSCTYHIATVEVSITEVDRMVQLIHQAIVQFLKLSPTHHTPSLQPASDLVAELTSQNSLMLQQRRLTEKLKERLGYLSVYYKREHKNFLRYLPPDEKQKFLKKLKSNYSNIVLIYFSGEEQLNQKIDDFVNMAFFADVSVSQIVEVHMELIDEFSKQLKLEGRSDDILLDYRLTLIDTIAHLCEMYRRSIPRDF</sequence>
<evidence type="ECO:0000313" key="5">
    <source>
        <dbReference type="EMBL" id="MEP0817382.1"/>
    </source>
</evidence>
<dbReference type="Proteomes" id="UP001464891">
    <property type="component" value="Unassembled WGS sequence"/>
</dbReference>
<dbReference type="InterPro" id="IPR011648">
    <property type="entry name" value="Circadian_clock_KaiA"/>
</dbReference>
<keyword evidence="1" id="KW-0090">Biological rhythms</keyword>
<comment type="caution">
    <text evidence="5">The sequence shown here is derived from an EMBL/GenBank/DDBJ whole genome shotgun (WGS) entry which is preliminary data.</text>
</comment>
<name>A0ABV0J6I3_9CYAN</name>
<gene>
    <name evidence="5" type="ORF">NC998_09760</name>
</gene>
<evidence type="ECO:0000256" key="1">
    <source>
        <dbReference type="ARBA" id="ARBA00023108"/>
    </source>
</evidence>
<dbReference type="InterPro" id="IPR017944">
    <property type="entry name" value="KaiA/RbsU_helical_domain_sf"/>
</dbReference>
<dbReference type="PROSITE" id="PS51431">
    <property type="entry name" value="KAIA_C"/>
    <property type="match status" value="1"/>
</dbReference>
<accession>A0ABV0J6I3</accession>
<dbReference type="RefSeq" id="WP_190438411.1">
    <property type="nucleotide sequence ID" value="NZ_JAMPKM010000004.1"/>
</dbReference>
<evidence type="ECO:0000256" key="2">
    <source>
        <dbReference type="ARBA" id="ARBA00034852"/>
    </source>
</evidence>
<evidence type="ECO:0000259" key="4">
    <source>
        <dbReference type="PROSITE" id="PS51431"/>
    </source>
</evidence>
<evidence type="ECO:0000259" key="3">
    <source>
        <dbReference type="PROSITE" id="PS51430"/>
    </source>
</evidence>
<feature type="domain" description="KaiA C-terminal" evidence="4">
    <location>
        <begin position="201"/>
        <end position="309"/>
    </location>
</feature>
<dbReference type="Pfam" id="PF07688">
    <property type="entry name" value="KaiA"/>
    <property type="match status" value="1"/>
</dbReference>
<proteinExistence type="predicted"/>
<dbReference type="SMART" id="SM01247">
    <property type="entry name" value="KaiA"/>
    <property type="match status" value="1"/>
</dbReference>
<dbReference type="Gene3D" id="3.40.50.2300">
    <property type="match status" value="1"/>
</dbReference>
<dbReference type="PROSITE" id="PS51430">
    <property type="entry name" value="KAIA_N"/>
    <property type="match status" value="1"/>
</dbReference>
<reference evidence="5 6" key="1">
    <citation type="submission" date="2022-04" db="EMBL/GenBank/DDBJ databases">
        <title>Positive selection, recombination, and allopatry shape intraspecific diversity of widespread and dominant cyanobacteria.</title>
        <authorList>
            <person name="Wei J."/>
            <person name="Shu W."/>
            <person name="Hu C."/>
        </authorList>
    </citation>
    <scope>NUCLEOTIDE SEQUENCE [LARGE SCALE GENOMIC DNA]</scope>
    <source>
        <strain evidence="5 6">GB2-A4</strain>
    </source>
</reference>
<keyword evidence="6" id="KW-1185">Reference proteome</keyword>